<comment type="caution">
    <text evidence="1">The sequence shown here is derived from an EMBL/GenBank/DDBJ whole genome shotgun (WGS) entry which is preliminary data.</text>
</comment>
<dbReference type="Proteomes" id="UP000790709">
    <property type="component" value="Unassembled WGS sequence"/>
</dbReference>
<sequence length="303" mass="33857">MPLTQTPFIRILTEVMDNMFDVMALDVLQSFGSACKAHRKWVIEYLRRRKRCLLAKFIADLASFDDTLRATSSVISGSVALQFLLPQDATRWPSTDLDIYTTAAGYKGVADALLCEKYILISTGSSRPCYTQSTIRTVFTFAKGGLRIDVVISASACAILPIFQFHSTIVMNYLSADSFFSAYPLFTNQFRGLVNPMSMKDGRHTMKVVCALVKYENRGFSINASANDWESEDEEEHECRDNVCCPHYIRATNDVACARVVLEESASVQSEDWDAGDDVVMWRLGGETCDEADNASVPYVFVL</sequence>
<protein>
    <submittedName>
        <fullName evidence="1">Uncharacterized protein</fullName>
    </submittedName>
</protein>
<evidence type="ECO:0000313" key="2">
    <source>
        <dbReference type="Proteomes" id="UP000790709"/>
    </source>
</evidence>
<proteinExistence type="predicted"/>
<name>A0ACB8BZ84_9AGAM</name>
<evidence type="ECO:0000313" key="1">
    <source>
        <dbReference type="EMBL" id="KAH7931035.1"/>
    </source>
</evidence>
<organism evidence="1 2">
    <name type="scientific">Leucogyrophana mollusca</name>
    <dbReference type="NCBI Taxonomy" id="85980"/>
    <lineage>
        <taxon>Eukaryota</taxon>
        <taxon>Fungi</taxon>
        <taxon>Dikarya</taxon>
        <taxon>Basidiomycota</taxon>
        <taxon>Agaricomycotina</taxon>
        <taxon>Agaricomycetes</taxon>
        <taxon>Agaricomycetidae</taxon>
        <taxon>Boletales</taxon>
        <taxon>Boletales incertae sedis</taxon>
        <taxon>Leucogyrophana</taxon>
    </lineage>
</organism>
<accession>A0ACB8BZ84</accession>
<gene>
    <name evidence="1" type="ORF">BV22DRAFT_1042808</name>
</gene>
<dbReference type="EMBL" id="MU266328">
    <property type="protein sequence ID" value="KAH7931035.1"/>
    <property type="molecule type" value="Genomic_DNA"/>
</dbReference>
<keyword evidence="2" id="KW-1185">Reference proteome</keyword>
<reference evidence="1" key="1">
    <citation type="journal article" date="2021" name="New Phytol.">
        <title>Evolutionary innovations through gain and loss of genes in the ectomycorrhizal Boletales.</title>
        <authorList>
            <person name="Wu G."/>
            <person name="Miyauchi S."/>
            <person name="Morin E."/>
            <person name="Kuo A."/>
            <person name="Drula E."/>
            <person name="Varga T."/>
            <person name="Kohler A."/>
            <person name="Feng B."/>
            <person name="Cao Y."/>
            <person name="Lipzen A."/>
            <person name="Daum C."/>
            <person name="Hundley H."/>
            <person name="Pangilinan J."/>
            <person name="Johnson J."/>
            <person name="Barry K."/>
            <person name="LaButti K."/>
            <person name="Ng V."/>
            <person name="Ahrendt S."/>
            <person name="Min B."/>
            <person name="Choi I.G."/>
            <person name="Park H."/>
            <person name="Plett J.M."/>
            <person name="Magnuson J."/>
            <person name="Spatafora J.W."/>
            <person name="Nagy L.G."/>
            <person name="Henrissat B."/>
            <person name="Grigoriev I.V."/>
            <person name="Yang Z.L."/>
            <person name="Xu J."/>
            <person name="Martin F.M."/>
        </authorList>
    </citation>
    <scope>NUCLEOTIDE SEQUENCE</scope>
    <source>
        <strain evidence="1">KUC20120723A-06</strain>
    </source>
</reference>